<dbReference type="PROSITE" id="PS51462">
    <property type="entry name" value="NUDIX"/>
    <property type="match status" value="1"/>
</dbReference>
<dbReference type="InterPro" id="IPR015797">
    <property type="entry name" value="NUDIX_hydrolase-like_dom_sf"/>
</dbReference>
<dbReference type="InterPro" id="IPR000086">
    <property type="entry name" value="NUDIX_hydrolase_dom"/>
</dbReference>
<sequence length="141" mass="16428">MFSMKRVAVAVIQHPENGRFLLVSSTSAYGEFTGFLYPPGGEIEEGETKQDALRRELREELDLEIEPIREIAETPGDVEGQITYWWECRVISGELKKSEELDNAGWFLREEMRELNIWPATEAFFREYIDVPRVVKEKEKV</sequence>
<accession>A0A2M8L3S7</accession>
<evidence type="ECO:0000256" key="1">
    <source>
        <dbReference type="ARBA" id="ARBA00001946"/>
    </source>
</evidence>
<gene>
    <name evidence="4" type="ORF">COU95_01975</name>
</gene>
<comment type="caution">
    <text evidence="4">The sequence shown here is derived from an EMBL/GenBank/DDBJ whole genome shotgun (WGS) entry which is preliminary data.</text>
</comment>
<dbReference type="Gene3D" id="3.90.79.10">
    <property type="entry name" value="Nucleoside Triphosphate Pyrophosphohydrolase"/>
    <property type="match status" value="1"/>
</dbReference>
<evidence type="ECO:0000313" key="4">
    <source>
        <dbReference type="EMBL" id="PJE67527.1"/>
    </source>
</evidence>
<keyword evidence="2" id="KW-0378">Hydrolase</keyword>
<dbReference type="PROSITE" id="PS00893">
    <property type="entry name" value="NUDIX_BOX"/>
    <property type="match status" value="1"/>
</dbReference>
<dbReference type="GO" id="GO:0016787">
    <property type="term" value="F:hydrolase activity"/>
    <property type="evidence" value="ECO:0007669"/>
    <property type="project" value="UniProtKB-KW"/>
</dbReference>
<feature type="domain" description="Nudix hydrolase" evidence="3">
    <location>
        <begin position="3"/>
        <end position="130"/>
    </location>
</feature>
<dbReference type="Pfam" id="PF00293">
    <property type="entry name" value="NUDIX"/>
    <property type="match status" value="1"/>
</dbReference>
<evidence type="ECO:0000259" key="3">
    <source>
        <dbReference type="PROSITE" id="PS51462"/>
    </source>
</evidence>
<comment type="cofactor">
    <cofactor evidence="1">
        <name>Mg(2+)</name>
        <dbReference type="ChEBI" id="CHEBI:18420"/>
    </cofactor>
</comment>
<evidence type="ECO:0000313" key="5">
    <source>
        <dbReference type="Proteomes" id="UP000231474"/>
    </source>
</evidence>
<dbReference type="PANTHER" id="PTHR43046">
    <property type="entry name" value="GDP-MANNOSE MANNOSYL HYDROLASE"/>
    <property type="match status" value="1"/>
</dbReference>
<organism evidence="4 5">
    <name type="scientific">Candidatus Shapirobacteria bacterium CG10_big_fil_rev_8_21_14_0_10_40_9</name>
    <dbReference type="NCBI Taxonomy" id="1974888"/>
    <lineage>
        <taxon>Bacteria</taxon>
        <taxon>Candidatus Shapironibacteriota</taxon>
    </lineage>
</organism>
<dbReference type="PANTHER" id="PTHR43046:SF14">
    <property type="entry name" value="MUTT_NUDIX FAMILY PROTEIN"/>
    <property type="match status" value="1"/>
</dbReference>
<proteinExistence type="predicted"/>
<reference evidence="5" key="1">
    <citation type="submission" date="2017-09" db="EMBL/GenBank/DDBJ databases">
        <title>Depth-based differentiation of microbial function through sediment-hosted aquifers and enrichment of novel symbionts in the deep terrestrial subsurface.</title>
        <authorList>
            <person name="Probst A.J."/>
            <person name="Ladd B."/>
            <person name="Jarett J.K."/>
            <person name="Geller-Mcgrath D.E."/>
            <person name="Sieber C.M.K."/>
            <person name="Emerson J.B."/>
            <person name="Anantharaman K."/>
            <person name="Thomas B.C."/>
            <person name="Malmstrom R."/>
            <person name="Stieglmeier M."/>
            <person name="Klingl A."/>
            <person name="Woyke T."/>
            <person name="Ryan C.M."/>
            <person name="Banfield J.F."/>
        </authorList>
    </citation>
    <scope>NUCLEOTIDE SEQUENCE [LARGE SCALE GENOMIC DNA]</scope>
</reference>
<protein>
    <submittedName>
        <fullName evidence="4">8-oxo-dGTP diphosphatase MutT</fullName>
    </submittedName>
</protein>
<dbReference type="EMBL" id="PFEK01000038">
    <property type="protein sequence ID" value="PJE67527.1"/>
    <property type="molecule type" value="Genomic_DNA"/>
</dbReference>
<name>A0A2M8L3S7_9BACT</name>
<dbReference type="SUPFAM" id="SSF55811">
    <property type="entry name" value="Nudix"/>
    <property type="match status" value="1"/>
</dbReference>
<dbReference type="AlphaFoldDB" id="A0A2M8L3S7"/>
<dbReference type="Proteomes" id="UP000231474">
    <property type="component" value="Unassembled WGS sequence"/>
</dbReference>
<dbReference type="InterPro" id="IPR020084">
    <property type="entry name" value="NUDIX_hydrolase_CS"/>
</dbReference>
<evidence type="ECO:0000256" key="2">
    <source>
        <dbReference type="ARBA" id="ARBA00022801"/>
    </source>
</evidence>